<reference evidence="4" key="1">
    <citation type="submission" date="2016-11" db="EMBL/GenBank/DDBJ databases">
        <authorList>
            <person name="Varghese N."/>
            <person name="Submissions S."/>
        </authorList>
    </citation>
    <scope>NUCLEOTIDE SEQUENCE [LARGE SCALE GENOMIC DNA]</scope>
    <source>
        <strain evidence="4">DSM 25330</strain>
    </source>
</reference>
<feature type="domain" description="Deacetylase PdaC" evidence="2">
    <location>
        <begin position="29"/>
        <end position="116"/>
    </location>
</feature>
<evidence type="ECO:0000259" key="1">
    <source>
        <dbReference type="Pfam" id="PF11738"/>
    </source>
</evidence>
<organism evidence="3 4">
    <name type="scientific">Winogradskyella jejuensis</name>
    <dbReference type="NCBI Taxonomy" id="1089305"/>
    <lineage>
        <taxon>Bacteria</taxon>
        <taxon>Pseudomonadati</taxon>
        <taxon>Bacteroidota</taxon>
        <taxon>Flavobacteriia</taxon>
        <taxon>Flavobacteriales</taxon>
        <taxon>Flavobacteriaceae</taxon>
        <taxon>Winogradskyella</taxon>
    </lineage>
</organism>
<name>A0A1M5M7M6_9FLAO</name>
<dbReference type="STRING" id="1089305.SAMN05444148_0824"/>
<dbReference type="Pfam" id="PF13739">
    <property type="entry name" value="PdaC"/>
    <property type="match status" value="1"/>
</dbReference>
<evidence type="ECO:0000313" key="3">
    <source>
        <dbReference type="EMBL" id="SHG73277.1"/>
    </source>
</evidence>
<feature type="domain" description="DUF3298" evidence="1">
    <location>
        <begin position="135"/>
        <end position="208"/>
    </location>
</feature>
<keyword evidence="4" id="KW-1185">Reference proteome</keyword>
<dbReference type="InterPro" id="IPR021729">
    <property type="entry name" value="DUF3298"/>
</dbReference>
<proteinExistence type="predicted"/>
<dbReference type="Proteomes" id="UP000184522">
    <property type="component" value="Unassembled WGS sequence"/>
</dbReference>
<dbReference type="InterPro" id="IPR025303">
    <property type="entry name" value="PdaC"/>
</dbReference>
<sequence length="217" mass="24803">MKPLEFKTLSIENTYAADIEVTFDKAKPNSDIAKTVNETIISTILKSIPISETNNPKTIEEALNSFDEEFKTFKTDFEDSEQTWTLAIETEVLYKTENIIAMGLSVYSDTGGAHGNDSIQFLNFNPSSGELYTYEDLFSDMEGFKKLAESYFLDHMKNEGSEATEFFFGKDFQLPENISFNEEGVILLYNRYEIASFNQGYTEFVIPIDKAQEFLKF</sequence>
<gene>
    <name evidence="3" type="ORF">SAMN05444148_0824</name>
</gene>
<evidence type="ECO:0008006" key="5">
    <source>
        <dbReference type="Google" id="ProtNLM"/>
    </source>
</evidence>
<dbReference type="AlphaFoldDB" id="A0A1M5M7M6"/>
<dbReference type="Gene3D" id="3.30.565.40">
    <property type="entry name" value="Fervidobacterium nodosum Rt17-B1 like"/>
    <property type="match status" value="1"/>
</dbReference>
<accession>A0A1M5M7M6</accession>
<dbReference type="Gene3D" id="3.90.640.20">
    <property type="entry name" value="Heat-shock cognate protein, ATPase"/>
    <property type="match status" value="1"/>
</dbReference>
<protein>
    <recommendedName>
        <fullName evidence="5">Deacetylase PdaC domain-containing protein</fullName>
    </recommendedName>
</protein>
<dbReference type="Pfam" id="PF11738">
    <property type="entry name" value="DUF3298"/>
    <property type="match status" value="1"/>
</dbReference>
<dbReference type="InterPro" id="IPR037126">
    <property type="entry name" value="PdaC/RsiV-like_sf"/>
</dbReference>
<dbReference type="EMBL" id="FQWS01000001">
    <property type="protein sequence ID" value="SHG73277.1"/>
    <property type="molecule type" value="Genomic_DNA"/>
</dbReference>
<evidence type="ECO:0000313" key="4">
    <source>
        <dbReference type="Proteomes" id="UP000184522"/>
    </source>
</evidence>
<evidence type="ECO:0000259" key="2">
    <source>
        <dbReference type="Pfam" id="PF13739"/>
    </source>
</evidence>